<evidence type="ECO:0000256" key="1">
    <source>
        <dbReference type="ARBA" id="ARBA00009670"/>
    </source>
</evidence>
<accession>A0A1E5CAT3</accession>
<dbReference type="RefSeq" id="WP_016961554.1">
    <property type="nucleotide sequence ID" value="NZ_AJWN02000035.1"/>
</dbReference>
<dbReference type="GO" id="GO:0006744">
    <property type="term" value="P:ubiquinone biosynthetic process"/>
    <property type="evidence" value="ECO:0007669"/>
    <property type="project" value="TreeGrafter"/>
</dbReference>
<dbReference type="EMBL" id="AJWN02000035">
    <property type="protein sequence ID" value="OEE62585.1"/>
    <property type="molecule type" value="Genomic_DNA"/>
</dbReference>
<dbReference type="CDD" id="cd13970">
    <property type="entry name" value="ABC1_ADCK3"/>
    <property type="match status" value="1"/>
</dbReference>
<keyword evidence="4" id="KW-0067">ATP-binding</keyword>
<gene>
    <name evidence="6" type="ORF">A1OK_07205</name>
</gene>
<dbReference type="GO" id="GO:0016740">
    <property type="term" value="F:transferase activity"/>
    <property type="evidence" value="ECO:0007669"/>
    <property type="project" value="UniProtKB-KW"/>
</dbReference>
<dbReference type="AlphaFoldDB" id="A0A1E5CAT3"/>
<feature type="domain" description="ABC1 atypical kinase-like" evidence="5">
    <location>
        <begin position="100"/>
        <end position="339"/>
    </location>
</feature>
<dbReference type="Pfam" id="PF03109">
    <property type="entry name" value="ABC1"/>
    <property type="match status" value="1"/>
</dbReference>
<evidence type="ECO:0000313" key="6">
    <source>
        <dbReference type="EMBL" id="OEE62585.1"/>
    </source>
</evidence>
<dbReference type="Proteomes" id="UP000095039">
    <property type="component" value="Unassembled WGS sequence"/>
</dbReference>
<evidence type="ECO:0000256" key="2">
    <source>
        <dbReference type="ARBA" id="ARBA00022679"/>
    </source>
</evidence>
<dbReference type="InterPro" id="IPR034646">
    <property type="entry name" value="ADCK3_dom"/>
</dbReference>
<evidence type="ECO:0000259" key="5">
    <source>
        <dbReference type="Pfam" id="PF03109"/>
    </source>
</evidence>
<keyword evidence="7" id="KW-1185">Reference proteome</keyword>
<name>A0A1E5CAT3_9GAMM</name>
<dbReference type="InterPro" id="IPR011009">
    <property type="entry name" value="Kinase-like_dom_sf"/>
</dbReference>
<comment type="similarity">
    <text evidence="1">Belongs to the protein kinase superfamily. ADCK protein kinase family.</text>
</comment>
<comment type="caution">
    <text evidence="6">The sequence shown here is derived from an EMBL/GenBank/DDBJ whole genome shotgun (WGS) entry which is preliminary data.</text>
</comment>
<proteinExistence type="inferred from homology"/>
<evidence type="ECO:0000256" key="3">
    <source>
        <dbReference type="ARBA" id="ARBA00022741"/>
    </source>
</evidence>
<dbReference type="PANTHER" id="PTHR43851">
    <property type="match status" value="1"/>
</dbReference>
<sequence>MAGYDNGKDGKKIPSNRLSRVGMFGSVVTKVATNMAAEGAKQFLSGKRPSAKDLLLTPKNISSITNQLAQLRGAAMKVGQLLSMDAGDALPKELTDILAKLRSDAAPMPAKQLASVLETEWGKTWQQHFISFTFKPVAAASIGQVHFAYGDDASELAIKVQYPGIKKSISSDVDNVVTLLRLTGLVPKEVDYKSLLDEAKKQLHDEANYELEAEMGDTFYQLLKDDNRFIVPKVYKELTTPSILTMSFEQGEAIENLQDLPQVARDNLVTNLFELLFKEAFQFKLVQTDPNFANYLYQKESGKIVLLDFGATRRYGDAISEGYQKLLTCAVNNDKDGVSDAMAHIGFFSNHIFPEQKAAVVNMVMIACEPIQYDGDYDFGNTDLGSRIHEAGMALSMEQGYWHTPPADALFLHRKIGGLFLLAARLNAKVNLREVFKPFQWETPPTCKRAG</sequence>
<dbReference type="PANTHER" id="PTHR43851:SF3">
    <property type="entry name" value="COENZYME Q8"/>
    <property type="match status" value="1"/>
</dbReference>
<evidence type="ECO:0000313" key="7">
    <source>
        <dbReference type="Proteomes" id="UP000095039"/>
    </source>
</evidence>
<dbReference type="InterPro" id="IPR051409">
    <property type="entry name" value="Atypical_kinase_ADCK"/>
</dbReference>
<keyword evidence="2" id="KW-0808">Transferase</keyword>
<evidence type="ECO:0000256" key="4">
    <source>
        <dbReference type="ARBA" id="ARBA00022840"/>
    </source>
</evidence>
<dbReference type="InterPro" id="IPR004147">
    <property type="entry name" value="ABC1_dom"/>
</dbReference>
<dbReference type="SUPFAM" id="SSF56112">
    <property type="entry name" value="Protein kinase-like (PK-like)"/>
    <property type="match status" value="1"/>
</dbReference>
<reference evidence="6 7" key="1">
    <citation type="journal article" date="2012" name="Science">
        <title>Ecological populations of bacteria act as socially cohesive units of antibiotic production and resistance.</title>
        <authorList>
            <person name="Cordero O.X."/>
            <person name="Wildschutte H."/>
            <person name="Kirkup B."/>
            <person name="Proehl S."/>
            <person name="Ngo L."/>
            <person name="Hussain F."/>
            <person name="Le Roux F."/>
            <person name="Mincer T."/>
            <person name="Polz M.F."/>
        </authorList>
    </citation>
    <scope>NUCLEOTIDE SEQUENCE [LARGE SCALE GENOMIC DNA]</scope>
    <source>
        <strain evidence="6 7">FF-454</strain>
    </source>
</reference>
<keyword evidence="3" id="KW-0547">Nucleotide-binding</keyword>
<dbReference type="GO" id="GO:0005524">
    <property type="term" value="F:ATP binding"/>
    <property type="evidence" value="ECO:0007669"/>
    <property type="project" value="UniProtKB-KW"/>
</dbReference>
<protein>
    <submittedName>
        <fullName evidence="6">Ubiquinol-cytochrome C reductase</fullName>
    </submittedName>
</protein>
<organism evidence="6 7">
    <name type="scientific">Enterovibrio norvegicus FF-454</name>
    <dbReference type="NCBI Taxonomy" id="1185651"/>
    <lineage>
        <taxon>Bacteria</taxon>
        <taxon>Pseudomonadati</taxon>
        <taxon>Pseudomonadota</taxon>
        <taxon>Gammaproteobacteria</taxon>
        <taxon>Vibrionales</taxon>
        <taxon>Vibrionaceae</taxon>
        <taxon>Enterovibrio</taxon>
    </lineage>
</organism>